<sequence>MISKLLLSTVLVAAGATTAMAQGFTGATIGLEYSSFPDIDEFGGVNYFASAEFGLISQFSAALDLSFYDFEFTESDVSNLTGHAIYAVDSATSVGLFFGQDRIDDVTTELFGIEAAYDFGIGDIQAYFGSQSDSEDDGTFLGASASYNVGSGFSGIVSFDKFTVEDVSATVFEIGAEYTLQSGPRFSAIYGVFTAEEATIEIEEPYFVLAAVIDLGAKPGTTFDRRGYYEIVDFASLDDVEF</sequence>
<dbReference type="Proteomes" id="UP001440612">
    <property type="component" value="Chromosome"/>
</dbReference>
<keyword evidence="3" id="KW-1185">Reference proteome</keyword>
<feature type="signal peptide" evidence="1">
    <location>
        <begin position="1"/>
        <end position="21"/>
    </location>
</feature>
<gene>
    <name evidence="2" type="ORF">AABB29_13045</name>
</gene>
<dbReference type="SUPFAM" id="SSF56935">
    <property type="entry name" value="Porins"/>
    <property type="match status" value="1"/>
</dbReference>
<feature type="chain" id="PRO_5046528329" description="Porin" evidence="1">
    <location>
        <begin position="22"/>
        <end position="242"/>
    </location>
</feature>
<dbReference type="EMBL" id="CP150951">
    <property type="protein sequence ID" value="WZC47818.1"/>
    <property type="molecule type" value="Genomic_DNA"/>
</dbReference>
<keyword evidence="1" id="KW-0732">Signal</keyword>
<reference evidence="3" key="1">
    <citation type="submission" date="2024-04" db="EMBL/GenBank/DDBJ databases">
        <title>Phylogenomic analyses of a clade within the roseobacter group suggest taxonomic reassignments of species of the genera Aestuariivita, Citreicella, Loktanella, Nautella, Pelagibaca, Ruegeria, Thalassobius, Thiobacimonas and Tropicibacter, and the proposal o.</title>
        <authorList>
            <person name="Jeon C.O."/>
        </authorList>
    </citation>
    <scope>NUCLEOTIDE SEQUENCE [LARGE SCALE GENOMIC DNA]</scope>
    <source>
        <strain evidence="3">BS5-3</strain>
    </source>
</reference>
<accession>A0ABZ2V1Q5</accession>
<evidence type="ECO:0000313" key="2">
    <source>
        <dbReference type="EMBL" id="WZC47818.1"/>
    </source>
</evidence>
<organism evidence="2 3">
    <name type="scientific">Yoonia phaeophyticola</name>
    <dbReference type="NCBI Taxonomy" id="3137369"/>
    <lineage>
        <taxon>Bacteria</taxon>
        <taxon>Pseudomonadati</taxon>
        <taxon>Pseudomonadota</taxon>
        <taxon>Alphaproteobacteria</taxon>
        <taxon>Rhodobacterales</taxon>
        <taxon>Paracoccaceae</taxon>
        <taxon>Yoonia</taxon>
    </lineage>
</organism>
<dbReference type="RefSeq" id="WP_341365938.1">
    <property type="nucleotide sequence ID" value="NZ_CP150951.2"/>
</dbReference>
<name>A0ABZ2V1Q5_9RHOB</name>
<proteinExistence type="predicted"/>
<evidence type="ECO:0000256" key="1">
    <source>
        <dbReference type="SAM" id="SignalP"/>
    </source>
</evidence>
<evidence type="ECO:0008006" key="4">
    <source>
        <dbReference type="Google" id="ProtNLM"/>
    </source>
</evidence>
<protein>
    <recommendedName>
        <fullName evidence="4">Porin</fullName>
    </recommendedName>
</protein>
<evidence type="ECO:0000313" key="3">
    <source>
        <dbReference type="Proteomes" id="UP001440612"/>
    </source>
</evidence>